<protein>
    <submittedName>
        <fullName evidence="1">Uncharacterized protein</fullName>
    </submittedName>
</protein>
<dbReference type="Proteomes" id="UP001434883">
    <property type="component" value="Unassembled WGS sequence"/>
</dbReference>
<feature type="non-terminal residue" evidence="1">
    <location>
        <position position="1"/>
    </location>
</feature>
<organism evidence="1 2">
    <name type="scientific">Xenoophorus captivus</name>
    <dbReference type="NCBI Taxonomy" id="1517983"/>
    <lineage>
        <taxon>Eukaryota</taxon>
        <taxon>Metazoa</taxon>
        <taxon>Chordata</taxon>
        <taxon>Craniata</taxon>
        <taxon>Vertebrata</taxon>
        <taxon>Euteleostomi</taxon>
        <taxon>Actinopterygii</taxon>
        <taxon>Neopterygii</taxon>
        <taxon>Teleostei</taxon>
        <taxon>Neoteleostei</taxon>
        <taxon>Acanthomorphata</taxon>
        <taxon>Ovalentaria</taxon>
        <taxon>Atherinomorphae</taxon>
        <taxon>Cyprinodontiformes</taxon>
        <taxon>Goodeidae</taxon>
        <taxon>Xenoophorus</taxon>
    </lineage>
</organism>
<gene>
    <name evidence="1" type="ORF">XENOCAPTIV_026955</name>
</gene>
<keyword evidence="2" id="KW-1185">Reference proteome</keyword>
<evidence type="ECO:0000313" key="1">
    <source>
        <dbReference type="EMBL" id="MEQ2206274.1"/>
    </source>
</evidence>
<sequence length="99" mass="10889">SCRPCYVSIVLPATDLHPPGSGDCLLGHYCGVSFHQPSKKLNPTFGLCNWCNVIFSLASFVTLTPSSRFLSTSNEQIYKVFNNSDCPFSRDTCDPKVIP</sequence>
<evidence type="ECO:0000313" key="2">
    <source>
        <dbReference type="Proteomes" id="UP001434883"/>
    </source>
</evidence>
<dbReference type="EMBL" id="JAHRIN010042695">
    <property type="protein sequence ID" value="MEQ2206274.1"/>
    <property type="molecule type" value="Genomic_DNA"/>
</dbReference>
<name>A0ABV0RDR8_9TELE</name>
<reference evidence="1 2" key="1">
    <citation type="submission" date="2021-06" db="EMBL/GenBank/DDBJ databases">
        <authorList>
            <person name="Palmer J.M."/>
        </authorList>
    </citation>
    <scope>NUCLEOTIDE SEQUENCE [LARGE SCALE GENOMIC DNA]</scope>
    <source>
        <strain evidence="1 2">XC_2019</strain>
        <tissue evidence="1">Muscle</tissue>
    </source>
</reference>
<accession>A0ABV0RDR8</accession>
<comment type="caution">
    <text evidence="1">The sequence shown here is derived from an EMBL/GenBank/DDBJ whole genome shotgun (WGS) entry which is preliminary data.</text>
</comment>
<proteinExistence type="predicted"/>